<dbReference type="AlphaFoldDB" id="A0AAE0KSB4"/>
<organism evidence="1 2">
    <name type="scientific">Cymbomonas tetramitiformis</name>
    <dbReference type="NCBI Taxonomy" id="36881"/>
    <lineage>
        <taxon>Eukaryota</taxon>
        <taxon>Viridiplantae</taxon>
        <taxon>Chlorophyta</taxon>
        <taxon>Pyramimonadophyceae</taxon>
        <taxon>Pyramimonadales</taxon>
        <taxon>Pyramimonadaceae</taxon>
        <taxon>Cymbomonas</taxon>
    </lineage>
</organism>
<dbReference type="GO" id="GO:0016413">
    <property type="term" value="F:O-acetyltransferase activity"/>
    <property type="evidence" value="ECO:0007669"/>
    <property type="project" value="InterPro"/>
</dbReference>
<reference evidence="1 2" key="1">
    <citation type="journal article" date="2015" name="Genome Biol. Evol.">
        <title>Comparative Genomics of a Bacterivorous Green Alga Reveals Evolutionary Causalities and Consequences of Phago-Mixotrophic Mode of Nutrition.</title>
        <authorList>
            <person name="Burns J.A."/>
            <person name="Paasch A."/>
            <person name="Narechania A."/>
            <person name="Kim E."/>
        </authorList>
    </citation>
    <scope>NUCLEOTIDE SEQUENCE [LARGE SCALE GENOMIC DNA]</scope>
    <source>
        <strain evidence="1 2">PLY_AMNH</strain>
    </source>
</reference>
<evidence type="ECO:0000313" key="1">
    <source>
        <dbReference type="EMBL" id="KAK3258635.1"/>
    </source>
</evidence>
<protein>
    <submittedName>
        <fullName evidence="1">Uncharacterized protein</fullName>
    </submittedName>
</protein>
<keyword evidence="2" id="KW-1185">Reference proteome</keyword>
<dbReference type="InterPro" id="IPR029962">
    <property type="entry name" value="TBL"/>
</dbReference>
<sequence length="313" mass="35651">GEVAHRWSWRWTPETCDLDHFDGTKFCDKLGNRKILFVGDAVHGQVMQSLQALIIHGNGTCWSNVAWVEDGAFYNEVRRPKEKQLWALEQVAQHYDVVVFSAAPTNNHEFFRGGMSNLSTWMNSWLIDNKIRGVYLTTPPVHPGCEDYVRHDPLKDLTRLETSHQRTARCLEKCSKNAAQYSWTIAAKDKCMAPCFNLGGQMEDVQSMNEIAKEELQHVQTMKVMDVYPMLSLRPDAHIGGCLAAMKVDAHTEISMETKSVQEMRAIKEEVAFQTVLEEGGLPGELDCRFWCMPGPLDDVNMVFYNMLMNSEL</sequence>
<dbReference type="PANTHER" id="PTHR32285:SF48">
    <property type="entry name" value="PROTEIN TRICHOME BIREFRINGENCE-LIKE 19"/>
    <property type="match status" value="1"/>
</dbReference>
<feature type="non-terminal residue" evidence="1">
    <location>
        <position position="1"/>
    </location>
</feature>
<dbReference type="EMBL" id="LGRX02019382">
    <property type="protein sequence ID" value="KAK3258635.1"/>
    <property type="molecule type" value="Genomic_DNA"/>
</dbReference>
<gene>
    <name evidence="1" type="ORF">CYMTET_32326</name>
</gene>
<comment type="caution">
    <text evidence="1">The sequence shown here is derived from an EMBL/GenBank/DDBJ whole genome shotgun (WGS) entry which is preliminary data.</text>
</comment>
<dbReference type="Proteomes" id="UP001190700">
    <property type="component" value="Unassembled WGS sequence"/>
</dbReference>
<accession>A0AAE0KSB4</accession>
<name>A0AAE0KSB4_9CHLO</name>
<evidence type="ECO:0000313" key="2">
    <source>
        <dbReference type="Proteomes" id="UP001190700"/>
    </source>
</evidence>
<dbReference type="PANTHER" id="PTHR32285">
    <property type="entry name" value="PROTEIN TRICHOME BIREFRINGENCE-LIKE 9-RELATED"/>
    <property type="match status" value="1"/>
</dbReference>
<proteinExistence type="predicted"/>